<gene>
    <name evidence="2" type="ORF">SAMN05421687_106154</name>
</gene>
<evidence type="ECO:0000313" key="3">
    <source>
        <dbReference type="Proteomes" id="UP000187608"/>
    </source>
</evidence>
<protein>
    <submittedName>
        <fullName evidence="2">Uncharacterized protein</fullName>
    </submittedName>
</protein>
<dbReference type="EMBL" id="FTOC01000006">
    <property type="protein sequence ID" value="SIS49492.1"/>
    <property type="molecule type" value="Genomic_DNA"/>
</dbReference>
<dbReference type="AlphaFoldDB" id="A0A1N7JJE7"/>
<feature type="transmembrane region" description="Helical" evidence="1">
    <location>
        <begin position="37"/>
        <end position="59"/>
    </location>
</feature>
<accession>A0A1N7JJE7</accession>
<proteinExistence type="predicted"/>
<keyword evidence="1" id="KW-1133">Transmembrane helix</keyword>
<keyword evidence="1" id="KW-0472">Membrane</keyword>
<keyword evidence="1" id="KW-0812">Transmembrane</keyword>
<name>A0A1N7JJE7_9BACI</name>
<reference evidence="3" key="1">
    <citation type="submission" date="2017-01" db="EMBL/GenBank/DDBJ databases">
        <authorList>
            <person name="Varghese N."/>
            <person name="Submissions S."/>
        </authorList>
    </citation>
    <scope>NUCLEOTIDE SEQUENCE [LARGE SCALE GENOMIC DNA]</scope>
    <source>
        <strain evidence="3">DSM 23127</strain>
    </source>
</reference>
<evidence type="ECO:0000256" key="1">
    <source>
        <dbReference type="SAM" id="Phobius"/>
    </source>
</evidence>
<keyword evidence="3" id="KW-1185">Reference proteome</keyword>
<organism evidence="2 3">
    <name type="scientific">Salimicrobium flavidum</name>
    <dbReference type="NCBI Taxonomy" id="570947"/>
    <lineage>
        <taxon>Bacteria</taxon>
        <taxon>Bacillati</taxon>
        <taxon>Bacillota</taxon>
        <taxon>Bacilli</taxon>
        <taxon>Bacillales</taxon>
        <taxon>Bacillaceae</taxon>
        <taxon>Salimicrobium</taxon>
    </lineage>
</organism>
<feature type="transmembrane region" description="Helical" evidence="1">
    <location>
        <begin position="7"/>
        <end position="25"/>
    </location>
</feature>
<sequence>MVNILFIVNLIANFFLFSALVKPLFNMLFSVSNLLPQIFWIILVVGLSLATSIYTFRYLRKIES</sequence>
<dbReference type="Proteomes" id="UP000187608">
    <property type="component" value="Unassembled WGS sequence"/>
</dbReference>
<evidence type="ECO:0000313" key="2">
    <source>
        <dbReference type="EMBL" id="SIS49492.1"/>
    </source>
</evidence>